<dbReference type="AlphaFoldDB" id="A0A2S6EYH3"/>
<gene>
    <name evidence="1" type="ORF">C3928_09165</name>
</gene>
<comment type="caution">
    <text evidence="1">The sequence shown here is derived from an EMBL/GenBank/DDBJ whole genome shotgun (WGS) entry which is preliminary data.</text>
</comment>
<protein>
    <submittedName>
        <fullName evidence="1">Uncharacterized protein</fullName>
    </submittedName>
</protein>
<dbReference type="RefSeq" id="WP_028378069.1">
    <property type="nucleotide sequence ID" value="NZ_CP017601.1"/>
</dbReference>
<accession>A0A2S6EYH3</accession>
<evidence type="ECO:0000313" key="1">
    <source>
        <dbReference type="EMBL" id="PPK30238.1"/>
    </source>
</evidence>
<organism evidence="1 2">
    <name type="scientific">Legionella pneumophila</name>
    <dbReference type="NCBI Taxonomy" id="446"/>
    <lineage>
        <taxon>Bacteria</taxon>
        <taxon>Pseudomonadati</taxon>
        <taxon>Pseudomonadota</taxon>
        <taxon>Gammaproteobacteria</taxon>
        <taxon>Legionellales</taxon>
        <taxon>Legionellaceae</taxon>
        <taxon>Legionella</taxon>
    </lineage>
</organism>
<name>A0A2S6EYH3_LEGPN</name>
<dbReference type="EMBL" id="PQWY01000012">
    <property type="protein sequence ID" value="PPK30238.1"/>
    <property type="molecule type" value="Genomic_DNA"/>
</dbReference>
<dbReference type="OrthoDB" id="9787807at2"/>
<evidence type="ECO:0000313" key="2">
    <source>
        <dbReference type="Proteomes" id="UP000239239"/>
    </source>
</evidence>
<proteinExistence type="predicted"/>
<reference evidence="1 2" key="1">
    <citation type="submission" date="2018-02" db="EMBL/GenBank/DDBJ databases">
        <title>Draft genome sequences of four Legionella pneumophila clinical strains isolated in Ontario.</title>
        <authorList>
            <person name="Fortuna A."/>
            <person name="Ramnarine R."/>
            <person name="Li A."/>
            <person name="Frantz C."/>
            <person name="Mallo G."/>
        </authorList>
    </citation>
    <scope>NUCLEOTIDE SEQUENCE [LARGE SCALE GENOMIC DNA]</scope>
    <source>
        <strain evidence="1 2">LG61</strain>
    </source>
</reference>
<dbReference type="Proteomes" id="UP000239239">
    <property type="component" value="Unassembled WGS sequence"/>
</dbReference>
<sequence length="228" mass="26380">MRKLVLWGHGFEDYREMFDLPQGVRDSRLLEYGCGPSAVNYQQTQVNKKGVVSCDPLFVLDKDTLLAKAKMIFANMAEEVRQHQDQFDFSRNGNLDKLLQERQEGMKRFFADYEQGKADGRYLGVTDYHLPFPDFTFDFALSSHYFFADLEDQTVDFHLIAIRELARVAKEVRIFPLIDREGKTSQFLGPVLLGLQQENYGVEVREVAFHLHKSGNAMLRVWAQQCVV</sequence>